<evidence type="ECO:0000313" key="6">
    <source>
        <dbReference type="EMBL" id="KAL0279288.1"/>
    </source>
</evidence>
<accession>A0AAW2IC51</accession>
<organism evidence="6">
    <name type="scientific">Menopon gallinae</name>
    <name type="common">poultry shaft louse</name>
    <dbReference type="NCBI Taxonomy" id="328185"/>
    <lineage>
        <taxon>Eukaryota</taxon>
        <taxon>Metazoa</taxon>
        <taxon>Ecdysozoa</taxon>
        <taxon>Arthropoda</taxon>
        <taxon>Hexapoda</taxon>
        <taxon>Insecta</taxon>
        <taxon>Pterygota</taxon>
        <taxon>Neoptera</taxon>
        <taxon>Paraneoptera</taxon>
        <taxon>Psocodea</taxon>
        <taxon>Troctomorpha</taxon>
        <taxon>Phthiraptera</taxon>
        <taxon>Amblycera</taxon>
        <taxon>Menoponidae</taxon>
        <taxon>Menopon</taxon>
    </lineage>
</organism>
<dbReference type="PANTHER" id="PTHR14206">
    <property type="entry name" value="BRAIN-SPECIFIC ANGIOGENESIS INHIBITOR 1-ASSOCIATED PROTEIN 2"/>
    <property type="match status" value="1"/>
</dbReference>
<dbReference type="Gene3D" id="1.20.1270.60">
    <property type="entry name" value="Arfaptin homology (AH) domain/BAR domain"/>
    <property type="match status" value="1"/>
</dbReference>
<dbReference type="GO" id="GO:0005654">
    <property type="term" value="C:nucleoplasm"/>
    <property type="evidence" value="ECO:0007669"/>
    <property type="project" value="TreeGrafter"/>
</dbReference>
<dbReference type="FunFam" id="2.30.30.40:FF:000188">
    <property type="entry name" value="Insulin receptor tyrosine kinase substrate"/>
    <property type="match status" value="1"/>
</dbReference>
<dbReference type="InterPro" id="IPR001452">
    <property type="entry name" value="SH3_domain"/>
</dbReference>
<feature type="region of interest" description="Disordered" evidence="3">
    <location>
        <begin position="699"/>
        <end position="719"/>
    </location>
</feature>
<dbReference type="SUPFAM" id="SSF50044">
    <property type="entry name" value="SH3-domain"/>
    <property type="match status" value="1"/>
</dbReference>
<sequence>MNILKAFYVDLLVPLETNLEKDTKVVQSEQKKFLQQHKIRSESYSKAAANMKKYRKKGNKASAKPGAVDKEMKNMQILEEEKSKMDTFCEQSLKNALTQERRRYGFVLERQCSLAKHYLAHHSAGVASYVRHLEDWQEVARSREYMPESVDSIFAAKLRQLRYWQDDETASSRVNNTEDDGLSMTSQLRKTKSMDASCLDVRSINDVSSTLKPLSRAKSEYNLNSSTHSLVQEEQPSPQRPKSMALPDKANWEVPLAKALYAYLSSGDNQLSFLEGDVIALAGDRNKGWQFGENLRTQCSGWFPLAYTEPLNDEPAVCSPSHQRLESVSSAATTPMSPGVTGAKPQSTTLFGDTIVQRRLIKQNSRKPIMSNYPNLGPPPSLPAPVPDVSKQNGRQVAPSGMVHSTSQTLVSPRGDVATLPGKRRTVHPPPMPPLPLHLGGKRANGTPGSLHSSNDSGFSNDPPPQPEVDYSDDDSRTQQVVRSMAANGATDSTRKELMSSVRGWLLYKSALDLWDDVNEQQNQKHHMAVSRTLSVRQNVENNGTLGRFNSHDLLKTTPVAIEKVPEVPTRITVKRAKSLWKFKRAGKNEIYEGMALWKHRSLIDVRSAGDDVDAFKNGKSDGEKTEDIYASSDTLLQDENQKTMEKRNNEKNMRNNIGKSESPEEENYFSDENFGIDDGSDSIIVVNDHVNLTIKRKGGKYSKNTNSSNDNTTLKASNQSDISNINVFEDKCKSEMSNSRSDLSDDTDTETIRKESFLPRMKLMKSNSNDLVSHYIERDGRQKEFQTWNVNSKVKEIKKWQDEVEGTNYYKEKSNNKLKDNPKLFQEQLRITDNKTKCGPWYDLWTADAPIKS</sequence>
<dbReference type="InterPro" id="IPR027267">
    <property type="entry name" value="AH/BAR_dom_sf"/>
</dbReference>
<feature type="region of interest" description="Disordered" evidence="3">
    <location>
        <begin position="222"/>
        <end position="245"/>
    </location>
</feature>
<dbReference type="InterPro" id="IPR013606">
    <property type="entry name" value="I-BAR_dom"/>
</dbReference>
<dbReference type="GO" id="GO:0007009">
    <property type="term" value="P:plasma membrane organization"/>
    <property type="evidence" value="ECO:0007669"/>
    <property type="project" value="InterPro"/>
</dbReference>
<dbReference type="SUPFAM" id="SSF103657">
    <property type="entry name" value="BAR/IMD domain-like"/>
    <property type="match status" value="1"/>
</dbReference>
<feature type="region of interest" description="Disordered" evidence="3">
    <location>
        <begin position="363"/>
        <end position="478"/>
    </location>
</feature>
<name>A0AAW2IC51_9NEOP</name>
<comment type="caution">
    <text evidence="6">The sequence shown here is derived from an EMBL/GenBank/DDBJ whole genome shotgun (WGS) entry which is preliminary data.</text>
</comment>
<dbReference type="CDD" id="cd11779">
    <property type="entry name" value="SH3_Irsp53_BAIAP2L"/>
    <property type="match status" value="1"/>
</dbReference>
<dbReference type="GO" id="GO:0030838">
    <property type="term" value="P:positive regulation of actin filament polymerization"/>
    <property type="evidence" value="ECO:0007669"/>
    <property type="project" value="TreeGrafter"/>
</dbReference>
<dbReference type="PROSITE" id="PS51338">
    <property type="entry name" value="IMD"/>
    <property type="match status" value="1"/>
</dbReference>
<dbReference type="PANTHER" id="PTHR14206:SF7">
    <property type="entry name" value="INSULIN RECEPTOR SUBSTRATE 53 KDA, ISOFORM A"/>
    <property type="match status" value="1"/>
</dbReference>
<dbReference type="GO" id="GO:0051764">
    <property type="term" value="P:actin crosslink formation"/>
    <property type="evidence" value="ECO:0007669"/>
    <property type="project" value="TreeGrafter"/>
</dbReference>
<dbReference type="GO" id="GO:0051017">
    <property type="term" value="P:actin filament bundle assembly"/>
    <property type="evidence" value="ECO:0007669"/>
    <property type="project" value="TreeGrafter"/>
</dbReference>
<dbReference type="Gene3D" id="2.30.30.40">
    <property type="entry name" value="SH3 Domains"/>
    <property type="match status" value="1"/>
</dbReference>
<gene>
    <name evidence="6" type="ORF">PYX00_000882</name>
</gene>
<reference evidence="6" key="1">
    <citation type="journal article" date="2024" name="Gigascience">
        <title>Chromosome-level genome of the poultry shaft louse Menopon gallinae provides insight into the host-switching and adaptive evolution of parasitic lice.</title>
        <authorList>
            <person name="Xu Y."/>
            <person name="Ma L."/>
            <person name="Liu S."/>
            <person name="Liang Y."/>
            <person name="Liu Q."/>
            <person name="He Z."/>
            <person name="Tian L."/>
            <person name="Duan Y."/>
            <person name="Cai W."/>
            <person name="Li H."/>
            <person name="Song F."/>
        </authorList>
    </citation>
    <scope>NUCLEOTIDE SEQUENCE</scope>
    <source>
        <strain evidence="6">Cailab_2023a</strain>
    </source>
</reference>
<dbReference type="AlphaFoldDB" id="A0AAW2IC51"/>
<feature type="domain" description="IMD" evidence="5">
    <location>
        <begin position="1"/>
        <end position="160"/>
    </location>
</feature>
<keyword evidence="1 2" id="KW-0728">SH3 domain</keyword>
<evidence type="ECO:0000256" key="3">
    <source>
        <dbReference type="SAM" id="MobiDB-lite"/>
    </source>
</evidence>
<feature type="compositionally biased region" description="Polar residues" evidence="3">
    <location>
        <begin position="222"/>
        <end position="237"/>
    </location>
</feature>
<dbReference type="Pfam" id="PF08397">
    <property type="entry name" value="IMD"/>
    <property type="match status" value="1"/>
</dbReference>
<protein>
    <submittedName>
        <fullName evidence="6">Uncharacterized protein</fullName>
    </submittedName>
</protein>
<dbReference type="InterPro" id="IPR027681">
    <property type="entry name" value="IRSp53/IRTKS/Pinkbar"/>
</dbReference>
<evidence type="ECO:0000256" key="1">
    <source>
        <dbReference type="ARBA" id="ARBA00022443"/>
    </source>
</evidence>
<proteinExistence type="predicted"/>
<feature type="compositionally biased region" description="Low complexity" evidence="3">
    <location>
        <begin position="703"/>
        <end position="714"/>
    </location>
</feature>
<dbReference type="Pfam" id="PF00018">
    <property type="entry name" value="SH3_1"/>
    <property type="match status" value="1"/>
</dbReference>
<dbReference type="PROSITE" id="PS50002">
    <property type="entry name" value="SH3"/>
    <property type="match status" value="1"/>
</dbReference>
<dbReference type="GO" id="GO:0005829">
    <property type="term" value="C:cytosol"/>
    <property type="evidence" value="ECO:0007669"/>
    <property type="project" value="TreeGrafter"/>
</dbReference>
<evidence type="ECO:0000259" key="5">
    <source>
        <dbReference type="PROSITE" id="PS51338"/>
    </source>
</evidence>
<evidence type="ECO:0000256" key="2">
    <source>
        <dbReference type="PROSITE-ProRule" id="PRU00192"/>
    </source>
</evidence>
<feature type="compositionally biased region" description="Pro residues" evidence="3">
    <location>
        <begin position="376"/>
        <end position="386"/>
    </location>
</feature>
<feature type="domain" description="SH3" evidence="4">
    <location>
        <begin position="252"/>
        <end position="313"/>
    </location>
</feature>
<dbReference type="InterPro" id="IPR036028">
    <property type="entry name" value="SH3-like_dom_sf"/>
</dbReference>
<dbReference type="EMBL" id="JARGDH010000001">
    <property type="protein sequence ID" value="KAL0279288.1"/>
    <property type="molecule type" value="Genomic_DNA"/>
</dbReference>
<feature type="compositionally biased region" description="Polar residues" evidence="3">
    <location>
        <begin position="447"/>
        <end position="460"/>
    </location>
</feature>
<dbReference type="SMART" id="SM00326">
    <property type="entry name" value="SH3"/>
    <property type="match status" value="1"/>
</dbReference>
<evidence type="ECO:0000259" key="4">
    <source>
        <dbReference type="PROSITE" id="PS50002"/>
    </source>
</evidence>